<reference evidence="2" key="1">
    <citation type="submission" date="2022-07" db="EMBL/GenBank/DDBJ databases">
        <authorList>
            <person name="Li W.-J."/>
            <person name="Deng Q.-Q."/>
        </authorList>
    </citation>
    <scope>NUCLEOTIDE SEQUENCE</scope>
    <source>
        <strain evidence="2">SYSU M60031</strain>
    </source>
</reference>
<dbReference type="Pfam" id="PF06114">
    <property type="entry name" value="Peptidase_M78"/>
    <property type="match status" value="1"/>
</dbReference>
<comment type="caution">
    <text evidence="2">The sequence shown here is derived from an EMBL/GenBank/DDBJ whole genome shotgun (WGS) entry which is preliminary data.</text>
</comment>
<evidence type="ECO:0000259" key="1">
    <source>
        <dbReference type="Pfam" id="PF06114"/>
    </source>
</evidence>
<dbReference type="AlphaFoldDB" id="A0AA41X828"/>
<sequence length="98" mass="11555">MDSRLPDLQRRQAFFHELCHILRHEGLQGAMPPLFREWQEWDAVNFARCAAIPRHMLHYIRLDGDAVAHASEVFQVPPRLCEERLQQILNRKREASAL</sequence>
<name>A0AA41X828_9BACI</name>
<protein>
    <submittedName>
        <fullName evidence="2">ImmA/IrrE family metallo-endopeptidase</fullName>
    </submittedName>
</protein>
<evidence type="ECO:0000313" key="3">
    <source>
        <dbReference type="Proteomes" id="UP001156102"/>
    </source>
</evidence>
<feature type="domain" description="IrrE N-terminal-like" evidence="1">
    <location>
        <begin position="3"/>
        <end position="85"/>
    </location>
</feature>
<gene>
    <name evidence="2" type="ORF">NK662_18605</name>
</gene>
<evidence type="ECO:0000313" key="2">
    <source>
        <dbReference type="EMBL" id="MCP8970532.1"/>
    </source>
</evidence>
<dbReference type="Proteomes" id="UP001156102">
    <property type="component" value="Unassembled WGS sequence"/>
</dbReference>
<dbReference type="EMBL" id="JANCLT010000012">
    <property type="protein sequence ID" value="MCP8970532.1"/>
    <property type="molecule type" value="Genomic_DNA"/>
</dbReference>
<dbReference type="InterPro" id="IPR010359">
    <property type="entry name" value="IrrE_HExxH"/>
</dbReference>
<dbReference type="RefSeq" id="WP_254760513.1">
    <property type="nucleotide sequence ID" value="NZ_JANCLT010000012.1"/>
</dbReference>
<keyword evidence="3" id="KW-1185">Reference proteome</keyword>
<accession>A0AA41X828</accession>
<organism evidence="2 3">
    <name type="scientific">Ectobacillus ponti</name>
    <dbReference type="NCBI Taxonomy" id="2961894"/>
    <lineage>
        <taxon>Bacteria</taxon>
        <taxon>Bacillati</taxon>
        <taxon>Bacillota</taxon>
        <taxon>Bacilli</taxon>
        <taxon>Bacillales</taxon>
        <taxon>Bacillaceae</taxon>
        <taxon>Ectobacillus</taxon>
    </lineage>
</organism>
<proteinExistence type="predicted"/>